<dbReference type="GO" id="GO:0035295">
    <property type="term" value="P:tube development"/>
    <property type="evidence" value="ECO:0007669"/>
    <property type="project" value="UniProtKB-ARBA"/>
</dbReference>
<keyword evidence="9" id="KW-0393">Immunoglobulin domain</keyword>
<dbReference type="OrthoDB" id="9988752at2759"/>
<protein>
    <recommendedName>
        <fullName evidence="17">Semaphorin-3G</fullName>
    </recommendedName>
</protein>
<dbReference type="InterPro" id="IPR036352">
    <property type="entry name" value="Semap_dom_sf"/>
</dbReference>
<reference evidence="15" key="1">
    <citation type="submission" date="2021-01" db="EMBL/GenBank/DDBJ databases">
        <authorList>
            <person name="Zahm M."/>
            <person name="Roques C."/>
            <person name="Cabau C."/>
            <person name="Klopp C."/>
            <person name="Donnadieu C."/>
            <person name="Jouanno E."/>
            <person name="Lampietro C."/>
            <person name="Louis A."/>
            <person name="Herpin A."/>
            <person name="Echchiki A."/>
            <person name="Berthelot C."/>
            <person name="Parey E."/>
            <person name="Roest-Crollius H."/>
            <person name="Braasch I."/>
            <person name="Postlethwait J."/>
            <person name="Bobe J."/>
            <person name="Montfort J."/>
            <person name="Bouchez O."/>
            <person name="Begum T."/>
            <person name="Mejri S."/>
            <person name="Adams A."/>
            <person name="Chen W.-J."/>
            <person name="Guiguen Y."/>
        </authorList>
    </citation>
    <scope>NUCLEOTIDE SEQUENCE</scope>
    <source>
        <tissue evidence="15">Blood</tissue>
    </source>
</reference>
<dbReference type="SUPFAM" id="SSF101912">
    <property type="entry name" value="Sema domain"/>
    <property type="match status" value="1"/>
</dbReference>
<dbReference type="InterPro" id="IPR003599">
    <property type="entry name" value="Ig_sub"/>
</dbReference>
<dbReference type="FunFam" id="2.130.10.10:FF:000015">
    <property type="entry name" value="Semaphorin 3B"/>
    <property type="match status" value="1"/>
</dbReference>
<dbReference type="InterPro" id="IPR027231">
    <property type="entry name" value="Semaphorin"/>
</dbReference>
<keyword evidence="3" id="KW-0964">Secreted</keyword>
<dbReference type="SUPFAM" id="SSF103575">
    <property type="entry name" value="Plexin repeat"/>
    <property type="match status" value="1"/>
</dbReference>
<dbReference type="GO" id="GO:0030215">
    <property type="term" value="F:semaphorin receptor binding"/>
    <property type="evidence" value="ECO:0007669"/>
    <property type="project" value="InterPro"/>
</dbReference>
<dbReference type="PROSITE" id="PS51004">
    <property type="entry name" value="SEMA"/>
    <property type="match status" value="1"/>
</dbReference>
<evidence type="ECO:0000256" key="5">
    <source>
        <dbReference type="ARBA" id="ARBA00022782"/>
    </source>
</evidence>
<evidence type="ECO:0000313" key="16">
    <source>
        <dbReference type="Proteomes" id="UP000829720"/>
    </source>
</evidence>
<evidence type="ECO:0000259" key="14">
    <source>
        <dbReference type="PROSITE" id="PS51004"/>
    </source>
</evidence>
<dbReference type="EMBL" id="JAERUA010000012">
    <property type="protein sequence ID" value="KAI1892902.1"/>
    <property type="molecule type" value="Genomic_DNA"/>
</dbReference>
<feature type="domain" description="Ig-like" evidence="13">
    <location>
        <begin position="565"/>
        <end position="664"/>
    </location>
</feature>
<dbReference type="SUPFAM" id="SSF48726">
    <property type="entry name" value="Immunoglobulin"/>
    <property type="match status" value="1"/>
</dbReference>
<dbReference type="PANTHER" id="PTHR11036:SF20">
    <property type="entry name" value="SEMAPHORIN-3G"/>
    <property type="match status" value="1"/>
</dbReference>
<comment type="caution">
    <text evidence="15">The sequence shown here is derived from an EMBL/GenBank/DDBJ whole genome shotgun (WGS) entry which is preliminary data.</text>
</comment>
<evidence type="ECO:0000256" key="1">
    <source>
        <dbReference type="ARBA" id="ARBA00004613"/>
    </source>
</evidence>
<dbReference type="Pfam" id="PF00047">
    <property type="entry name" value="ig"/>
    <property type="match status" value="1"/>
</dbReference>
<dbReference type="Gene3D" id="3.30.1680.10">
    <property type="entry name" value="ligand-binding face of the semaphorins, domain 2"/>
    <property type="match status" value="1"/>
</dbReference>
<dbReference type="GO" id="GO:0005576">
    <property type="term" value="C:extracellular region"/>
    <property type="evidence" value="ECO:0007669"/>
    <property type="project" value="UniProtKB-SubCell"/>
</dbReference>
<dbReference type="GO" id="GO:0071526">
    <property type="term" value="P:semaphorin-plexin signaling pathway"/>
    <property type="evidence" value="ECO:0007669"/>
    <property type="project" value="TreeGrafter"/>
</dbReference>
<feature type="chain" id="PRO_5035921118" description="Semaphorin-3G" evidence="12">
    <location>
        <begin position="24"/>
        <end position="784"/>
    </location>
</feature>
<dbReference type="InterPro" id="IPR016201">
    <property type="entry name" value="PSI"/>
</dbReference>
<keyword evidence="8" id="KW-0325">Glycoprotein</keyword>
<dbReference type="InterPro" id="IPR013783">
    <property type="entry name" value="Ig-like_fold"/>
</dbReference>
<dbReference type="GO" id="GO:0005886">
    <property type="term" value="C:plasma membrane"/>
    <property type="evidence" value="ECO:0007669"/>
    <property type="project" value="TreeGrafter"/>
</dbReference>
<feature type="signal peptide" evidence="12">
    <location>
        <begin position="1"/>
        <end position="23"/>
    </location>
</feature>
<keyword evidence="5" id="KW-0221">Differentiation</keyword>
<dbReference type="Proteomes" id="UP000829720">
    <property type="component" value="Unassembled WGS sequence"/>
</dbReference>
<evidence type="ECO:0000259" key="13">
    <source>
        <dbReference type="PROSITE" id="PS50835"/>
    </source>
</evidence>
<comment type="subcellular location">
    <subcellularLocation>
        <location evidence="1">Secreted</location>
    </subcellularLocation>
</comment>
<dbReference type="FunFam" id="2.60.40.10:FF:000030">
    <property type="entry name" value="Semaphorin 3F like"/>
    <property type="match status" value="1"/>
</dbReference>
<evidence type="ECO:0008006" key="17">
    <source>
        <dbReference type="Google" id="ProtNLM"/>
    </source>
</evidence>
<dbReference type="InterPro" id="IPR013151">
    <property type="entry name" value="Immunoglobulin_dom"/>
</dbReference>
<keyword evidence="16" id="KW-1185">Reference proteome</keyword>
<dbReference type="InterPro" id="IPR001627">
    <property type="entry name" value="Semap_dom"/>
</dbReference>
<dbReference type="AlphaFoldDB" id="A0A8T3D9Z4"/>
<evidence type="ECO:0000256" key="8">
    <source>
        <dbReference type="ARBA" id="ARBA00023180"/>
    </source>
</evidence>
<accession>A0A8T3D9Z4</accession>
<dbReference type="PANTHER" id="PTHR11036">
    <property type="entry name" value="SEMAPHORIN"/>
    <property type="match status" value="1"/>
</dbReference>
<evidence type="ECO:0000256" key="2">
    <source>
        <dbReference type="ARBA" id="ARBA00009492"/>
    </source>
</evidence>
<keyword evidence="7" id="KW-1015">Disulfide bond</keyword>
<evidence type="ECO:0000256" key="10">
    <source>
        <dbReference type="PROSITE-ProRule" id="PRU00352"/>
    </source>
</evidence>
<dbReference type="SMART" id="SM00409">
    <property type="entry name" value="IG"/>
    <property type="match status" value="1"/>
</dbReference>
<proteinExistence type="inferred from homology"/>
<feature type="compositionally biased region" description="Basic and acidic residues" evidence="11">
    <location>
        <begin position="681"/>
        <end position="693"/>
    </location>
</feature>
<gene>
    <name evidence="15" type="ORF">AGOR_G00138300</name>
</gene>
<evidence type="ECO:0000256" key="7">
    <source>
        <dbReference type="ARBA" id="ARBA00023157"/>
    </source>
</evidence>
<dbReference type="GO" id="GO:0001755">
    <property type="term" value="P:neural crest cell migration"/>
    <property type="evidence" value="ECO:0007669"/>
    <property type="project" value="TreeGrafter"/>
</dbReference>
<sequence length="784" mass="88837">MKELSLLSQNMILLFLLAMTASASKLNVPRLRLSYKDLLATNRSAIFSGHHGLLSLTSVFLDEYHDRLFLGGKDVLYSLRLDHTHSDSKEIYWPPLPGNREECVLKGMDPQSECANFVRLLQPYNRTHLLACGTGAFQPMCAFVNVGHRGEHVFTMDPTNVENGRGKCPHDPSQPFASTFIGGELYTGLTADFLGRDAVIFRSLGSRSTMRTETDQRLLHDPKFVAAHLIPDNDDHDNDKVYFFFTEKAMEDGDGRGAIHSRVGRVCANDAGGQRVLVNKWSTFIKARLVCSVPGPHGIDTHFDELEDVFLLRTKDEKNPDVYAIFSTISNVFQGFAVCVYRMADIREAFNGPFAHKEGPDYQWAAYEGRVPYPRPGVCPSKIINQPGRQFASTKDFPDSVLQFARSHPLMWRQVYPAMRQPLLVKTNVDYRLRQIVVDRVEAEDGQYDVMFIGTDIGTVLKVIALRSGNSLDTEEVTLEEMQIFKVPTPITSMDISVKRQALYVGSPVGVAQVRLHRCETYGKACAECCLARDPYCAWDGTSCTRYTPHSKRRYRRQDILHGNPALQCVDQNLSVEELDVSEDRVVYGTENNSTFLECVPRSPQATITWLVQRDDRKEEVKTDERVMSTEQGLLFRRLFRQDEGVYVCRSREHGFSQTLARISLEVLQGETLGELLAREEAGAEPTGKDRAGHRAGPPCYGHRSPPIPSHSRSWFKDIMQLIGPSNLPHVEEYCERVWCSDKLRRKHKTMMDKYRLAQESARKARNKGSGERNRTPRDLRSSK</sequence>
<evidence type="ECO:0000256" key="3">
    <source>
        <dbReference type="ARBA" id="ARBA00022525"/>
    </source>
</evidence>
<evidence type="ECO:0000256" key="9">
    <source>
        <dbReference type="ARBA" id="ARBA00023319"/>
    </source>
</evidence>
<organism evidence="15 16">
    <name type="scientific">Albula goreensis</name>
    <dbReference type="NCBI Taxonomy" id="1534307"/>
    <lineage>
        <taxon>Eukaryota</taxon>
        <taxon>Metazoa</taxon>
        <taxon>Chordata</taxon>
        <taxon>Craniata</taxon>
        <taxon>Vertebrata</taxon>
        <taxon>Euteleostomi</taxon>
        <taxon>Actinopterygii</taxon>
        <taxon>Neopterygii</taxon>
        <taxon>Teleostei</taxon>
        <taxon>Albuliformes</taxon>
        <taxon>Albulidae</taxon>
        <taxon>Albula</taxon>
    </lineage>
</organism>
<evidence type="ECO:0000313" key="15">
    <source>
        <dbReference type="EMBL" id="KAI1892902.1"/>
    </source>
</evidence>
<dbReference type="GO" id="GO:0045499">
    <property type="term" value="F:chemorepellent activity"/>
    <property type="evidence" value="ECO:0007669"/>
    <property type="project" value="TreeGrafter"/>
</dbReference>
<dbReference type="SMART" id="SM00423">
    <property type="entry name" value="PSI"/>
    <property type="match status" value="1"/>
</dbReference>
<dbReference type="Gene3D" id="2.60.40.10">
    <property type="entry name" value="Immunoglobulins"/>
    <property type="match status" value="1"/>
</dbReference>
<feature type="domain" description="Sema" evidence="14">
    <location>
        <begin position="30"/>
        <end position="516"/>
    </location>
</feature>
<evidence type="ECO:0000256" key="6">
    <source>
        <dbReference type="ARBA" id="ARBA00022902"/>
    </source>
</evidence>
<feature type="region of interest" description="Disordered" evidence="11">
    <location>
        <begin position="681"/>
        <end position="706"/>
    </location>
</feature>
<dbReference type="GO" id="GO:0007411">
    <property type="term" value="P:axon guidance"/>
    <property type="evidence" value="ECO:0007669"/>
    <property type="project" value="TreeGrafter"/>
</dbReference>
<dbReference type="CDD" id="cd05871">
    <property type="entry name" value="Ig_Sema3"/>
    <property type="match status" value="1"/>
</dbReference>
<dbReference type="SMART" id="SM00630">
    <property type="entry name" value="Sema"/>
    <property type="match status" value="1"/>
</dbReference>
<dbReference type="InterPro" id="IPR007110">
    <property type="entry name" value="Ig-like_dom"/>
</dbReference>
<evidence type="ECO:0000256" key="12">
    <source>
        <dbReference type="SAM" id="SignalP"/>
    </source>
</evidence>
<dbReference type="FunFam" id="3.30.1680.10:FF:000001">
    <property type="entry name" value="Semaphorin 3F like"/>
    <property type="match status" value="1"/>
</dbReference>
<comment type="caution">
    <text evidence="10">Lacks conserved residue(s) required for the propagation of feature annotation.</text>
</comment>
<dbReference type="GO" id="GO:0030335">
    <property type="term" value="P:positive regulation of cell migration"/>
    <property type="evidence" value="ECO:0007669"/>
    <property type="project" value="TreeGrafter"/>
</dbReference>
<dbReference type="InterPro" id="IPR036179">
    <property type="entry name" value="Ig-like_dom_sf"/>
</dbReference>
<keyword evidence="6" id="KW-0524">Neurogenesis</keyword>
<name>A0A8T3D9Z4_9TELE</name>
<feature type="region of interest" description="Disordered" evidence="11">
    <location>
        <begin position="750"/>
        <end position="784"/>
    </location>
</feature>
<comment type="similarity">
    <text evidence="2">Belongs to the semaphorin family.</text>
</comment>
<evidence type="ECO:0000256" key="11">
    <source>
        <dbReference type="SAM" id="MobiDB-lite"/>
    </source>
</evidence>
<dbReference type="Gene3D" id="2.130.10.10">
    <property type="entry name" value="YVTN repeat-like/Quinoprotein amine dehydrogenase"/>
    <property type="match status" value="1"/>
</dbReference>
<evidence type="ECO:0000256" key="4">
    <source>
        <dbReference type="ARBA" id="ARBA00022729"/>
    </source>
</evidence>
<dbReference type="InterPro" id="IPR015943">
    <property type="entry name" value="WD40/YVTN_repeat-like_dom_sf"/>
</dbReference>
<keyword evidence="4 12" id="KW-0732">Signal</keyword>
<dbReference type="PROSITE" id="PS50835">
    <property type="entry name" value="IG_LIKE"/>
    <property type="match status" value="1"/>
</dbReference>
<dbReference type="GO" id="GO:0072359">
    <property type="term" value="P:circulatory system development"/>
    <property type="evidence" value="ECO:0007669"/>
    <property type="project" value="UniProtKB-ARBA"/>
</dbReference>
<dbReference type="Pfam" id="PF01403">
    <property type="entry name" value="Sema"/>
    <property type="match status" value="1"/>
</dbReference>